<feature type="compositionally biased region" description="Polar residues" evidence="3">
    <location>
        <begin position="9"/>
        <end position="23"/>
    </location>
</feature>
<protein>
    <submittedName>
        <fullName evidence="4">2-(1,2-epoxy-1,2-dihydrophenyl)acetyl-CoA isomerase</fullName>
    </submittedName>
</protein>
<evidence type="ECO:0000313" key="5">
    <source>
        <dbReference type="Proteomes" id="UP000219331"/>
    </source>
</evidence>
<dbReference type="CDD" id="cd06558">
    <property type="entry name" value="crotonase-like"/>
    <property type="match status" value="1"/>
</dbReference>
<dbReference type="SUPFAM" id="SSF52096">
    <property type="entry name" value="ClpP/crotonase"/>
    <property type="match status" value="1"/>
</dbReference>
<dbReference type="Gene3D" id="1.10.12.10">
    <property type="entry name" value="Lyase 2-enoyl-coa Hydratase, Chain A, domain 2"/>
    <property type="match status" value="1"/>
</dbReference>
<dbReference type="InterPro" id="IPR014748">
    <property type="entry name" value="Enoyl-CoA_hydra_C"/>
</dbReference>
<dbReference type="InterPro" id="IPR018376">
    <property type="entry name" value="Enoyl-CoA_hyd/isom_CS"/>
</dbReference>
<keyword evidence="5" id="KW-1185">Reference proteome</keyword>
<dbReference type="STRING" id="538381.GCA_001696535_03923"/>
<dbReference type="InterPro" id="IPR001753">
    <property type="entry name" value="Enoyl-CoA_hydra/iso"/>
</dbReference>
<dbReference type="PROSITE" id="PS00166">
    <property type="entry name" value="ENOYL_COA_HYDRATASE"/>
    <property type="match status" value="1"/>
</dbReference>
<dbReference type="PANTHER" id="PTHR43459:SF1">
    <property type="entry name" value="EG:BACN32G11.4 PROTEIN"/>
    <property type="match status" value="1"/>
</dbReference>
<dbReference type="Gene3D" id="3.90.226.10">
    <property type="entry name" value="2-enoyl-CoA Hydratase, Chain A, domain 1"/>
    <property type="match status" value="1"/>
</dbReference>
<dbReference type="Pfam" id="PF00378">
    <property type="entry name" value="ECH_1"/>
    <property type="match status" value="1"/>
</dbReference>
<dbReference type="Proteomes" id="UP000219331">
    <property type="component" value="Unassembled WGS sequence"/>
</dbReference>
<evidence type="ECO:0000256" key="3">
    <source>
        <dbReference type="SAM" id="MobiDB-lite"/>
    </source>
</evidence>
<dbReference type="OrthoDB" id="7619812at2"/>
<name>A0A285TDI7_9HYPH</name>
<evidence type="ECO:0000256" key="1">
    <source>
        <dbReference type="ARBA" id="ARBA00005254"/>
    </source>
</evidence>
<dbReference type="InterPro" id="IPR029045">
    <property type="entry name" value="ClpP/crotonase-like_dom_sf"/>
</dbReference>
<keyword evidence="4" id="KW-0413">Isomerase</keyword>
<dbReference type="AlphaFoldDB" id="A0A285TDI7"/>
<comment type="similarity">
    <text evidence="1 2">Belongs to the enoyl-CoA hydratase/isomerase family.</text>
</comment>
<dbReference type="GO" id="GO:0016853">
    <property type="term" value="F:isomerase activity"/>
    <property type="evidence" value="ECO:0007669"/>
    <property type="project" value="UniProtKB-KW"/>
</dbReference>
<reference evidence="4 5" key="1">
    <citation type="submission" date="2017-08" db="EMBL/GenBank/DDBJ databases">
        <authorList>
            <person name="de Groot N.N."/>
        </authorList>
    </citation>
    <scope>NUCLEOTIDE SEQUENCE [LARGE SCALE GENOMIC DNA]</scope>
    <source>
        <strain evidence="4 5">USBA 352</strain>
    </source>
</reference>
<dbReference type="PANTHER" id="PTHR43459">
    <property type="entry name" value="ENOYL-COA HYDRATASE"/>
    <property type="match status" value="1"/>
</dbReference>
<gene>
    <name evidence="4" type="ORF">SAMN05421512_110132</name>
</gene>
<feature type="region of interest" description="Disordered" evidence="3">
    <location>
        <begin position="1"/>
        <end position="27"/>
    </location>
</feature>
<evidence type="ECO:0000313" key="4">
    <source>
        <dbReference type="EMBL" id="SOC20009.1"/>
    </source>
</evidence>
<sequence>MPETKSDTKSGTQPDTGTASEPNGSARDWVRLDRHGPVAVLVLAAPEQLNGIHAPMMRQLHARLAEVAGDDAIRALVLTGEGRGFCAGAHVGEMAGFSDKGPAVGRLLDEGWNRAVRQIRALRMPVIAAVNGIAAGGGVGLALACDIVLAARSASFIQVFGPRLGVVPDVGSTWFLPQALGRARALHLMLTGDPLKAETAVDWGLIAGCVEDGELMDEALALAGRLARGPVAAFAEIREAVAHGLASTLDAALDLERDVNARLAGGPDFAEGTAAFVEKREPRFGCA</sequence>
<accession>A0A285TDI7</accession>
<organism evidence="4 5">
    <name type="scientific">Stappia indica</name>
    <dbReference type="NCBI Taxonomy" id="538381"/>
    <lineage>
        <taxon>Bacteria</taxon>
        <taxon>Pseudomonadati</taxon>
        <taxon>Pseudomonadota</taxon>
        <taxon>Alphaproteobacteria</taxon>
        <taxon>Hyphomicrobiales</taxon>
        <taxon>Stappiaceae</taxon>
        <taxon>Stappia</taxon>
    </lineage>
</organism>
<evidence type="ECO:0000256" key="2">
    <source>
        <dbReference type="RuleBase" id="RU003707"/>
    </source>
</evidence>
<dbReference type="EMBL" id="OBML01000010">
    <property type="protein sequence ID" value="SOC20009.1"/>
    <property type="molecule type" value="Genomic_DNA"/>
</dbReference>
<proteinExistence type="inferred from homology"/>
<dbReference type="RefSeq" id="WP_097175881.1">
    <property type="nucleotide sequence ID" value="NZ_OBML01000010.1"/>
</dbReference>